<dbReference type="EMBL" id="JARBHA010000018">
    <property type="protein sequence ID" value="KAJ9676360.1"/>
    <property type="molecule type" value="Genomic_DNA"/>
</dbReference>
<proteinExistence type="predicted"/>
<dbReference type="Proteomes" id="UP001168098">
    <property type="component" value="Unassembled WGS sequence"/>
</dbReference>
<dbReference type="PANTHER" id="PTHR16083:SF83">
    <property type="entry name" value="LEUCINE-RICH REPEAT-CONTAINING PROTEIN 40"/>
    <property type="match status" value="1"/>
</dbReference>
<comment type="caution">
    <text evidence="1">The sequence shown here is derived from an EMBL/GenBank/DDBJ whole genome shotgun (WGS) entry which is preliminary data.</text>
</comment>
<evidence type="ECO:0000313" key="2">
    <source>
        <dbReference type="Proteomes" id="UP001168098"/>
    </source>
</evidence>
<evidence type="ECO:0000313" key="1">
    <source>
        <dbReference type="EMBL" id="KAJ9676360.1"/>
    </source>
</evidence>
<gene>
    <name evidence="1" type="ORF">PVL29_025065</name>
</gene>
<accession>A0AA39DAJ9</accession>
<reference evidence="1 2" key="1">
    <citation type="journal article" date="2023" name="BMC Biotechnol.">
        <title>Vitis rotundifolia cv Carlos genome sequencing.</title>
        <authorList>
            <person name="Huff M."/>
            <person name="Hulse-Kemp A."/>
            <person name="Scheffler B."/>
            <person name="Youngblood R."/>
            <person name="Simpson S."/>
            <person name="Babiker E."/>
            <person name="Staton M."/>
        </authorList>
    </citation>
    <scope>NUCLEOTIDE SEQUENCE [LARGE SCALE GENOMIC DNA]</scope>
    <source>
        <tissue evidence="1">Leaf</tissue>
    </source>
</reference>
<dbReference type="Gene3D" id="3.80.10.10">
    <property type="entry name" value="Ribonuclease Inhibitor"/>
    <property type="match status" value="1"/>
</dbReference>
<dbReference type="SUPFAM" id="SSF52058">
    <property type="entry name" value="L domain-like"/>
    <property type="match status" value="1"/>
</dbReference>
<sequence>MKSLGELYLNNATTIKELPNRIGNLESVWCLNLSYCSKFKNFPDHNRGNMKSLKEIHLNNTAVKEFSNNIANVESLEILDLSNCPKLKKF</sequence>
<organism evidence="1 2">
    <name type="scientific">Vitis rotundifolia</name>
    <name type="common">Muscadine grape</name>
    <dbReference type="NCBI Taxonomy" id="103349"/>
    <lineage>
        <taxon>Eukaryota</taxon>
        <taxon>Viridiplantae</taxon>
        <taxon>Streptophyta</taxon>
        <taxon>Embryophyta</taxon>
        <taxon>Tracheophyta</taxon>
        <taxon>Spermatophyta</taxon>
        <taxon>Magnoliopsida</taxon>
        <taxon>eudicotyledons</taxon>
        <taxon>Gunneridae</taxon>
        <taxon>Pentapetalae</taxon>
        <taxon>rosids</taxon>
        <taxon>Vitales</taxon>
        <taxon>Vitaceae</taxon>
        <taxon>Viteae</taxon>
        <taxon>Vitis</taxon>
    </lineage>
</organism>
<protein>
    <submittedName>
        <fullName evidence="1">Uncharacterized protein</fullName>
    </submittedName>
</protein>
<dbReference type="InterPro" id="IPR032675">
    <property type="entry name" value="LRR_dom_sf"/>
</dbReference>
<dbReference type="PANTHER" id="PTHR16083">
    <property type="entry name" value="LEUCINE RICH REPEAT CONTAINING PROTEIN"/>
    <property type="match status" value="1"/>
</dbReference>
<name>A0AA39DAJ9_VITRO</name>
<keyword evidence="2" id="KW-1185">Reference proteome</keyword>
<dbReference type="AlphaFoldDB" id="A0AA39DAJ9"/>